<dbReference type="Pfam" id="PF01636">
    <property type="entry name" value="APH"/>
    <property type="match status" value="1"/>
</dbReference>
<gene>
    <name evidence="2" type="ORF">SLS63_013065</name>
</gene>
<dbReference type="Gene3D" id="3.90.1200.10">
    <property type="match status" value="1"/>
</dbReference>
<evidence type="ECO:0000313" key="2">
    <source>
        <dbReference type="EMBL" id="KAK7710057.1"/>
    </source>
</evidence>
<feature type="domain" description="Aminoglycoside phosphotransferase" evidence="1">
    <location>
        <begin position="15"/>
        <end position="240"/>
    </location>
</feature>
<dbReference type="EMBL" id="JAKNSF020000162">
    <property type="protein sequence ID" value="KAK7710057.1"/>
    <property type="molecule type" value="Genomic_DNA"/>
</dbReference>
<dbReference type="Proteomes" id="UP001430848">
    <property type="component" value="Unassembled WGS sequence"/>
</dbReference>
<dbReference type="PANTHER" id="PTHR21310">
    <property type="entry name" value="AMINOGLYCOSIDE PHOSPHOTRANSFERASE-RELATED-RELATED"/>
    <property type="match status" value="1"/>
</dbReference>
<accession>A0ABR1NPJ8</accession>
<reference evidence="2 3" key="1">
    <citation type="submission" date="2024-02" db="EMBL/GenBank/DDBJ databases">
        <title>De novo assembly and annotation of 12 fungi associated with fruit tree decline syndrome in Ontario, Canada.</title>
        <authorList>
            <person name="Sulman M."/>
            <person name="Ellouze W."/>
            <person name="Ilyukhin E."/>
        </authorList>
    </citation>
    <scope>NUCLEOTIDE SEQUENCE [LARGE SCALE GENOMIC DNA]</scope>
    <source>
        <strain evidence="2 3">M169</strain>
    </source>
</reference>
<proteinExistence type="predicted"/>
<comment type="caution">
    <text evidence="2">The sequence shown here is derived from an EMBL/GenBank/DDBJ whole genome shotgun (WGS) entry which is preliminary data.</text>
</comment>
<sequence length="277" mass="31727">MENADDKWIPEDKVEPVEDNFEPYTISETPWGSTITRIDSNVVMKTSPRCHRGEFAAMRYIAEHAPSIPIPTAHFAQWDLPGGHGRIVMDYVPGKTLHAVWPTLPSGRKERVCRDTWEIIQTLRTIPRPGGLPSLYTTVDGSELYQPPFTGYSNEAVPLVESDEDFRQIVLQNYVERNGLSYADGQEVLDKFPRSAASVFTHGDIKPKNIIVDEEGKILTLLDWEMAGFLPDYWESVGMFSRVLEDQVEWAEVMQRTQPRDWDFDVTWVTKARRVLL</sequence>
<evidence type="ECO:0000259" key="1">
    <source>
        <dbReference type="Pfam" id="PF01636"/>
    </source>
</evidence>
<dbReference type="PANTHER" id="PTHR21310:SF15">
    <property type="entry name" value="AMINOGLYCOSIDE PHOSPHOTRANSFERASE DOMAIN-CONTAINING PROTEIN"/>
    <property type="match status" value="1"/>
</dbReference>
<dbReference type="InterPro" id="IPR002575">
    <property type="entry name" value="Aminoglycoside_PTrfase"/>
</dbReference>
<organism evidence="2 3">
    <name type="scientific">Diaporthe eres</name>
    <name type="common">Phomopsis oblonga</name>
    <dbReference type="NCBI Taxonomy" id="83184"/>
    <lineage>
        <taxon>Eukaryota</taxon>
        <taxon>Fungi</taxon>
        <taxon>Dikarya</taxon>
        <taxon>Ascomycota</taxon>
        <taxon>Pezizomycotina</taxon>
        <taxon>Sordariomycetes</taxon>
        <taxon>Sordariomycetidae</taxon>
        <taxon>Diaporthales</taxon>
        <taxon>Diaporthaceae</taxon>
        <taxon>Diaporthe</taxon>
        <taxon>Diaporthe eres species complex</taxon>
    </lineage>
</organism>
<name>A0ABR1NPJ8_DIAER</name>
<dbReference type="SUPFAM" id="SSF56112">
    <property type="entry name" value="Protein kinase-like (PK-like)"/>
    <property type="match status" value="1"/>
</dbReference>
<evidence type="ECO:0000313" key="3">
    <source>
        <dbReference type="Proteomes" id="UP001430848"/>
    </source>
</evidence>
<keyword evidence="3" id="KW-1185">Reference proteome</keyword>
<dbReference type="InterPro" id="IPR011009">
    <property type="entry name" value="Kinase-like_dom_sf"/>
</dbReference>
<protein>
    <recommendedName>
        <fullName evidence="1">Aminoglycoside phosphotransferase domain-containing protein</fullName>
    </recommendedName>
</protein>
<dbReference type="InterPro" id="IPR051678">
    <property type="entry name" value="AGP_Transferase"/>
</dbReference>